<comment type="caution">
    <text evidence="1">The sequence shown here is derived from an EMBL/GenBank/DDBJ whole genome shotgun (WGS) entry which is preliminary data.</text>
</comment>
<dbReference type="OrthoDB" id="2020429at2759"/>
<dbReference type="AlphaFoldDB" id="A0A8T2QMC7"/>
<dbReference type="Pfam" id="PF11347">
    <property type="entry name" value="CRR42-like"/>
    <property type="match status" value="1"/>
</dbReference>
<dbReference type="PANTHER" id="PTHR36799">
    <property type="match status" value="1"/>
</dbReference>
<keyword evidence="2" id="KW-1185">Reference proteome</keyword>
<accession>A0A8T2QMC7</accession>
<evidence type="ECO:0008006" key="3">
    <source>
        <dbReference type="Google" id="ProtNLM"/>
    </source>
</evidence>
<reference evidence="1" key="1">
    <citation type="submission" date="2021-08" db="EMBL/GenBank/DDBJ databases">
        <title>WGS assembly of Ceratopteris richardii.</title>
        <authorList>
            <person name="Marchant D.B."/>
            <person name="Chen G."/>
            <person name="Jenkins J."/>
            <person name="Shu S."/>
            <person name="Leebens-Mack J."/>
            <person name="Grimwood J."/>
            <person name="Schmutz J."/>
            <person name="Soltis P."/>
            <person name="Soltis D."/>
            <person name="Chen Z.-H."/>
        </authorList>
    </citation>
    <scope>NUCLEOTIDE SEQUENCE</scope>
    <source>
        <strain evidence="1">Whitten #5841</strain>
        <tissue evidence="1">Leaf</tissue>
    </source>
</reference>
<gene>
    <name evidence="1" type="ORF">KP509_33G021900</name>
</gene>
<sequence>MYRSSVCTFAADYSPGDDASYERLKVGSPVMIIEAPPFLKTAEPMPMMRPNRGVVMSGDVGRIISRKPKDVWAVRVKAGAFLLDRRYFKPVEEQS</sequence>
<dbReference type="InterPro" id="IPR021495">
    <property type="entry name" value="CRR42-like"/>
</dbReference>
<dbReference type="PANTHER" id="PTHR36799:SF2">
    <property type="entry name" value="PROTEIN CHLORORESPIRATORY REDUCTION 42, CHLOROPLASTIC"/>
    <property type="match status" value="1"/>
</dbReference>
<evidence type="ECO:0000313" key="2">
    <source>
        <dbReference type="Proteomes" id="UP000825935"/>
    </source>
</evidence>
<evidence type="ECO:0000313" key="1">
    <source>
        <dbReference type="EMBL" id="KAH7285312.1"/>
    </source>
</evidence>
<dbReference type="EMBL" id="CM035438">
    <property type="protein sequence ID" value="KAH7285312.1"/>
    <property type="molecule type" value="Genomic_DNA"/>
</dbReference>
<dbReference type="GO" id="GO:0010258">
    <property type="term" value="P:NADH dehydrogenase complex (plastoquinone) assembly"/>
    <property type="evidence" value="ECO:0007669"/>
    <property type="project" value="InterPro"/>
</dbReference>
<proteinExistence type="predicted"/>
<protein>
    <recommendedName>
        <fullName evidence="3">DUF3148 domain-containing protein</fullName>
    </recommendedName>
</protein>
<organism evidence="1 2">
    <name type="scientific">Ceratopteris richardii</name>
    <name type="common">Triangle waterfern</name>
    <dbReference type="NCBI Taxonomy" id="49495"/>
    <lineage>
        <taxon>Eukaryota</taxon>
        <taxon>Viridiplantae</taxon>
        <taxon>Streptophyta</taxon>
        <taxon>Embryophyta</taxon>
        <taxon>Tracheophyta</taxon>
        <taxon>Polypodiopsida</taxon>
        <taxon>Polypodiidae</taxon>
        <taxon>Polypodiales</taxon>
        <taxon>Pteridineae</taxon>
        <taxon>Pteridaceae</taxon>
        <taxon>Parkerioideae</taxon>
        <taxon>Ceratopteris</taxon>
    </lineage>
</organism>
<name>A0A8T2QMC7_CERRI</name>
<dbReference type="Proteomes" id="UP000825935">
    <property type="component" value="Chromosome 33"/>
</dbReference>